<dbReference type="InterPro" id="IPR000772">
    <property type="entry name" value="Ricin_B_lectin"/>
</dbReference>
<protein>
    <recommendedName>
        <fullName evidence="1">Ricin B lectin domain-containing protein</fullName>
    </recommendedName>
</protein>
<name>A0A2A9NK41_9AGAR</name>
<dbReference type="Pfam" id="PF14200">
    <property type="entry name" value="RicinB_lectin_2"/>
    <property type="match status" value="1"/>
</dbReference>
<evidence type="ECO:0000313" key="3">
    <source>
        <dbReference type="Proteomes" id="UP000242287"/>
    </source>
</evidence>
<keyword evidence="3" id="KW-1185">Reference proteome</keyword>
<feature type="domain" description="Ricin B lectin" evidence="1">
    <location>
        <begin position="11"/>
        <end position="86"/>
    </location>
</feature>
<dbReference type="SUPFAM" id="SSF50370">
    <property type="entry name" value="Ricin B-like lectins"/>
    <property type="match status" value="1"/>
</dbReference>
<dbReference type="OrthoDB" id="2131701at2759"/>
<dbReference type="Proteomes" id="UP000242287">
    <property type="component" value="Unassembled WGS sequence"/>
</dbReference>
<evidence type="ECO:0000313" key="2">
    <source>
        <dbReference type="EMBL" id="PFH48070.1"/>
    </source>
</evidence>
<sequence>MSCLSNFGSMQSGVLCKIHNVDTQTVLTSRAATGGNYLYAWKDSDSDEQKWYITMVDDGYLIKSVYSGRYAALRSDSLHHGAEVVQPFKWQFVINDNTTIKILAFNTQLGLGTLNNVKKVGDSTTVQGHSGDHQLWKIERLPETSIGTSSNN</sequence>
<dbReference type="InterPro" id="IPR035992">
    <property type="entry name" value="Ricin_B-like_lectins"/>
</dbReference>
<proteinExistence type="predicted"/>
<dbReference type="AlphaFoldDB" id="A0A2A9NK41"/>
<organism evidence="2 3">
    <name type="scientific">Amanita thiersii Skay4041</name>
    <dbReference type="NCBI Taxonomy" id="703135"/>
    <lineage>
        <taxon>Eukaryota</taxon>
        <taxon>Fungi</taxon>
        <taxon>Dikarya</taxon>
        <taxon>Basidiomycota</taxon>
        <taxon>Agaricomycotina</taxon>
        <taxon>Agaricomycetes</taxon>
        <taxon>Agaricomycetidae</taxon>
        <taxon>Agaricales</taxon>
        <taxon>Pluteineae</taxon>
        <taxon>Amanitaceae</taxon>
        <taxon>Amanita</taxon>
    </lineage>
</organism>
<accession>A0A2A9NK41</accession>
<gene>
    <name evidence="2" type="ORF">AMATHDRAFT_49820</name>
</gene>
<evidence type="ECO:0000259" key="1">
    <source>
        <dbReference type="Pfam" id="PF14200"/>
    </source>
</evidence>
<dbReference type="Gene3D" id="2.80.10.50">
    <property type="match status" value="1"/>
</dbReference>
<reference evidence="2 3" key="1">
    <citation type="submission" date="2014-02" db="EMBL/GenBank/DDBJ databases">
        <title>Transposable element dynamics among asymbiotic and ectomycorrhizal Amanita fungi.</title>
        <authorList>
            <consortium name="DOE Joint Genome Institute"/>
            <person name="Hess J."/>
            <person name="Skrede I."/>
            <person name="Wolfe B."/>
            <person name="LaButti K."/>
            <person name="Ohm R.A."/>
            <person name="Grigoriev I.V."/>
            <person name="Pringle A."/>
        </authorList>
    </citation>
    <scope>NUCLEOTIDE SEQUENCE [LARGE SCALE GENOMIC DNA]</scope>
    <source>
        <strain evidence="2 3">SKay4041</strain>
    </source>
</reference>
<dbReference type="EMBL" id="KZ302078">
    <property type="protein sequence ID" value="PFH48070.1"/>
    <property type="molecule type" value="Genomic_DNA"/>
</dbReference>